<gene>
    <name evidence="2" type="ORF">F3Y22_tig00111794pilonHSYRG00009</name>
</gene>
<name>A0A6A2Y065_HIBSY</name>
<evidence type="ECO:0000313" key="2">
    <source>
        <dbReference type="EMBL" id="KAE8673295.1"/>
    </source>
</evidence>
<reference evidence="2" key="1">
    <citation type="submission" date="2019-09" db="EMBL/GenBank/DDBJ databases">
        <title>Draft genome information of white flower Hibiscus syriacus.</title>
        <authorList>
            <person name="Kim Y.-M."/>
        </authorList>
    </citation>
    <scope>NUCLEOTIDE SEQUENCE [LARGE SCALE GENOMIC DNA]</scope>
    <source>
        <strain evidence="2">YM2019G1</strain>
    </source>
</reference>
<sequence length="105" mass="11662">MAVVSLNENDNKENIPPLSSKQSTFVLAKPSSSNKQRRRLRVPLQDFTNLILPQICSTPAQSDTAIPVSSQASVSQPKCRKRRAENELGSICKKTCLVYKSGKFR</sequence>
<evidence type="ECO:0000256" key="1">
    <source>
        <dbReference type="SAM" id="MobiDB-lite"/>
    </source>
</evidence>
<dbReference type="AlphaFoldDB" id="A0A6A2Y065"/>
<protein>
    <submittedName>
        <fullName evidence="2">Uncharacterized protein</fullName>
    </submittedName>
</protein>
<keyword evidence="3" id="KW-1185">Reference proteome</keyword>
<comment type="caution">
    <text evidence="2">The sequence shown here is derived from an EMBL/GenBank/DDBJ whole genome shotgun (WGS) entry which is preliminary data.</text>
</comment>
<dbReference type="Proteomes" id="UP000436088">
    <property type="component" value="Unassembled WGS sequence"/>
</dbReference>
<organism evidence="2 3">
    <name type="scientific">Hibiscus syriacus</name>
    <name type="common">Rose of Sharon</name>
    <dbReference type="NCBI Taxonomy" id="106335"/>
    <lineage>
        <taxon>Eukaryota</taxon>
        <taxon>Viridiplantae</taxon>
        <taxon>Streptophyta</taxon>
        <taxon>Embryophyta</taxon>
        <taxon>Tracheophyta</taxon>
        <taxon>Spermatophyta</taxon>
        <taxon>Magnoliopsida</taxon>
        <taxon>eudicotyledons</taxon>
        <taxon>Gunneridae</taxon>
        <taxon>Pentapetalae</taxon>
        <taxon>rosids</taxon>
        <taxon>malvids</taxon>
        <taxon>Malvales</taxon>
        <taxon>Malvaceae</taxon>
        <taxon>Malvoideae</taxon>
        <taxon>Hibiscus</taxon>
    </lineage>
</organism>
<feature type="compositionally biased region" description="Polar residues" evidence="1">
    <location>
        <begin position="17"/>
        <end position="34"/>
    </location>
</feature>
<proteinExistence type="predicted"/>
<feature type="region of interest" description="Disordered" evidence="1">
    <location>
        <begin position="1"/>
        <end position="36"/>
    </location>
</feature>
<evidence type="ECO:0000313" key="3">
    <source>
        <dbReference type="Proteomes" id="UP000436088"/>
    </source>
</evidence>
<dbReference type="EMBL" id="VEPZ02001429">
    <property type="protein sequence ID" value="KAE8673295.1"/>
    <property type="molecule type" value="Genomic_DNA"/>
</dbReference>
<accession>A0A6A2Y065</accession>